<evidence type="ECO:0000256" key="5">
    <source>
        <dbReference type="PROSITE-ProRule" id="PRU01016"/>
    </source>
</evidence>
<keyword evidence="2 5" id="KW-0808">Transferase</keyword>
<dbReference type="CDD" id="cd00315">
    <property type="entry name" value="Cyt_C5_DNA_methylase"/>
    <property type="match status" value="1"/>
</dbReference>
<name>A0A7U9TGI9_9MOLU</name>
<evidence type="ECO:0000256" key="6">
    <source>
        <dbReference type="RuleBase" id="RU000416"/>
    </source>
</evidence>
<keyword evidence="3 5" id="KW-0949">S-adenosyl-L-methionine</keyword>
<keyword evidence="9" id="KW-1185">Reference proteome</keyword>
<dbReference type="REBASE" id="459086">
    <property type="entry name" value="M.AbaM22ORF5970P"/>
</dbReference>
<dbReference type="NCBIfam" id="TIGR00675">
    <property type="entry name" value="dcm"/>
    <property type="match status" value="1"/>
</dbReference>
<dbReference type="RefSeq" id="WP_176238544.1">
    <property type="nucleotide sequence ID" value="NZ_AP024412.1"/>
</dbReference>
<evidence type="ECO:0000256" key="3">
    <source>
        <dbReference type="ARBA" id="ARBA00022691"/>
    </source>
</evidence>
<dbReference type="InterPro" id="IPR029063">
    <property type="entry name" value="SAM-dependent_MTases_sf"/>
</dbReference>
<dbReference type="KEGG" id="manr:MPAN_005970"/>
<dbReference type="PANTHER" id="PTHR46098">
    <property type="entry name" value="TRNA (CYTOSINE(38)-C(5))-METHYLTRANSFERASE"/>
    <property type="match status" value="1"/>
</dbReference>
<dbReference type="InterPro" id="IPR050750">
    <property type="entry name" value="C5-MTase"/>
</dbReference>
<evidence type="ECO:0000256" key="1">
    <source>
        <dbReference type="ARBA" id="ARBA00022603"/>
    </source>
</evidence>
<reference evidence="8" key="1">
    <citation type="submission" date="2021-01" db="EMBL/GenBank/DDBJ databases">
        <title>Draft genome sequence of Acholeplasmataceae bacterium strain Mahy22.</title>
        <authorList>
            <person name="Watanabe M."/>
            <person name="Kojima H."/>
            <person name="Fukui M."/>
        </authorList>
    </citation>
    <scope>NUCLEOTIDE SEQUENCE</scope>
    <source>
        <strain evidence="8">Mahy22</strain>
    </source>
</reference>
<dbReference type="Proteomes" id="UP000620133">
    <property type="component" value="Chromosome"/>
</dbReference>
<accession>A0A7U9TGI9</accession>
<organism evidence="8 9">
    <name type="scientific">Mariniplasma anaerobium</name>
    <dbReference type="NCBI Taxonomy" id="2735436"/>
    <lineage>
        <taxon>Bacteria</taxon>
        <taxon>Bacillati</taxon>
        <taxon>Mycoplasmatota</taxon>
        <taxon>Mollicutes</taxon>
        <taxon>Acholeplasmatales</taxon>
        <taxon>Acholeplasmataceae</taxon>
        <taxon>Mariniplasma</taxon>
    </lineage>
</organism>
<dbReference type="GO" id="GO:0003886">
    <property type="term" value="F:DNA (cytosine-5-)-methyltransferase activity"/>
    <property type="evidence" value="ECO:0007669"/>
    <property type="project" value="UniProtKB-EC"/>
</dbReference>
<dbReference type="Pfam" id="PF00145">
    <property type="entry name" value="DNA_methylase"/>
    <property type="match status" value="1"/>
</dbReference>
<dbReference type="EC" id="2.1.1.37" evidence="7"/>
<dbReference type="GO" id="GO:0032259">
    <property type="term" value="P:methylation"/>
    <property type="evidence" value="ECO:0007669"/>
    <property type="project" value="UniProtKB-KW"/>
</dbReference>
<comment type="catalytic activity">
    <reaction evidence="7">
        <text>a 2'-deoxycytidine in DNA + S-adenosyl-L-methionine = a 5-methyl-2'-deoxycytidine in DNA + S-adenosyl-L-homocysteine + H(+)</text>
        <dbReference type="Rhea" id="RHEA:13681"/>
        <dbReference type="Rhea" id="RHEA-COMP:11369"/>
        <dbReference type="Rhea" id="RHEA-COMP:11370"/>
        <dbReference type="ChEBI" id="CHEBI:15378"/>
        <dbReference type="ChEBI" id="CHEBI:57856"/>
        <dbReference type="ChEBI" id="CHEBI:59789"/>
        <dbReference type="ChEBI" id="CHEBI:85452"/>
        <dbReference type="ChEBI" id="CHEBI:85454"/>
        <dbReference type="EC" id="2.1.1.37"/>
    </reaction>
</comment>
<dbReference type="PANTHER" id="PTHR46098:SF1">
    <property type="entry name" value="TRNA (CYTOSINE(38)-C(5))-METHYLTRANSFERASE"/>
    <property type="match status" value="1"/>
</dbReference>
<feature type="active site" evidence="5">
    <location>
        <position position="72"/>
    </location>
</feature>
<dbReference type="Gene3D" id="3.90.120.10">
    <property type="entry name" value="DNA Methylase, subunit A, domain 2"/>
    <property type="match status" value="1"/>
</dbReference>
<proteinExistence type="inferred from homology"/>
<dbReference type="GO" id="GO:0009307">
    <property type="term" value="P:DNA restriction-modification system"/>
    <property type="evidence" value="ECO:0007669"/>
    <property type="project" value="UniProtKB-KW"/>
</dbReference>
<dbReference type="PROSITE" id="PS51679">
    <property type="entry name" value="SAM_MT_C5"/>
    <property type="match status" value="1"/>
</dbReference>
<dbReference type="InterPro" id="IPR018117">
    <property type="entry name" value="C5_DNA_meth_AS"/>
</dbReference>
<comment type="similarity">
    <text evidence="5 6">Belongs to the class I-like SAM-binding methyltransferase superfamily. C5-methyltransferase family.</text>
</comment>
<sequence>MAFTFIDLFSGIGGFHIALKKLGGECVFASEIDQNAVEVYKNNFQMEVHGDITKIDLNKIPYADLLAGGFPCQSFSKAGLQNGFNDNTKGTLFFNIKEILSHFVNNHKPIKYVLLENVKNLTTHDKQDTWNTIIRILKELGYIIHDYPMIMSPTDLEIPIPQSRDRVYIYGIHESYNVKLPNIEFTKKNKNNSNLFDSNILEIEVDQQYNLDDNKVKLIEMWQEFLDNIEFKPSFPVWGNYFHYPSNNPEQAPEWKLRIISRNQEFYQEYKTYIDKWAQKYDFWNLKPTFQKLEWQCQEDCTRLNETILQFRPSGLRAKRPTFIPALVAISQIPIIYYQNNYRKLTPRECARLQSFPDSFKISNIDTQAYKQFGNTVNVGVVEYIAKRLLEV</sequence>
<keyword evidence="1 5" id="KW-0489">Methyltransferase</keyword>
<evidence type="ECO:0000313" key="9">
    <source>
        <dbReference type="Proteomes" id="UP000620133"/>
    </source>
</evidence>
<evidence type="ECO:0000256" key="7">
    <source>
        <dbReference type="RuleBase" id="RU000417"/>
    </source>
</evidence>
<dbReference type="PRINTS" id="PR00105">
    <property type="entry name" value="C5METTRFRASE"/>
</dbReference>
<dbReference type="EMBL" id="AP024412">
    <property type="protein sequence ID" value="BCR35704.1"/>
    <property type="molecule type" value="Genomic_DNA"/>
</dbReference>
<dbReference type="InterPro" id="IPR001525">
    <property type="entry name" value="C5_MeTfrase"/>
</dbReference>
<dbReference type="PROSITE" id="PS00094">
    <property type="entry name" value="C5_MTASE_1"/>
    <property type="match status" value="1"/>
</dbReference>
<gene>
    <name evidence="8" type="ORF">MPAN_005970</name>
</gene>
<evidence type="ECO:0000313" key="8">
    <source>
        <dbReference type="EMBL" id="BCR35704.1"/>
    </source>
</evidence>
<dbReference type="AlphaFoldDB" id="A0A7U9TGI9"/>
<keyword evidence="4" id="KW-0680">Restriction system</keyword>
<dbReference type="Gene3D" id="3.40.50.150">
    <property type="entry name" value="Vaccinia Virus protein VP39"/>
    <property type="match status" value="1"/>
</dbReference>
<evidence type="ECO:0000256" key="2">
    <source>
        <dbReference type="ARBA" id="ARBA00022679"/>
    </source>
</evidence>
<evidence type="ECO:0000256" key="4">
    <source>
        <dbReference type="ARBA" id="ARBA00022747"/>
    </source>
</evidence>
<dbReference type="SUPFAM" id="SSF53335">
    <property type="entry name" value="S-adenosyl-L-methionine-dependent methyltransferases"/>
    <property type="match status" value="1"/>
</dbReference>
<protein>
    <recommendedName>
        <fullName evidence="7">Cytosine-specific methyltransferase</fullName>
        <ecNumber evidence="7">2.1.1.37</ecNumber>
    </recommendedName>
</protein>